<evidence type="ECO:0000256" key="4">
    <source>
        <dbReference type="ARBA" id="ARBA00022840"/>
    </source>
</evidence>
<evidence type="ECO:0000256" key="2">
    <source>
        <dbReference type="ARBA" id="ARBA00022448"/>
    </source>
</evidence>
<gene>
    <name evidence="6" type="ORF">GMA10_08525</name>
</gene>
<keyword evidence="3" id="KW-0547">Nucleotide-binding</keyword>
<evidence type="ECO:0000256" key="3">
    <source>
        <dbReference type="ARBA" id="ARBA00022741"/>
    </source>
</evidence>
<dbReference type="InterPro" id="IPR003593">
    <property type="entry name" value="AAA+_ATPase"/>
</dbReference>
<dbReference type="GO" id="GO:0016887">
    <property type="term" value="F:ATP hydrolysis activity"/>
    <property type="evidence" value="ECO:0007669"/>
    <property type="project" value="InterPro"/>
</dbReference>
<dbReference type="AlphaFoldDB" id="A0A7K1LJG7"/>
<dbReference type="PANTHER" id="PTHR42734">
    <property type="entry name" value="METAL TRANSPORT SYSTEM ATP-BINDING PROTEIN TM_0124-RELATED"/>
    <property type="match status" value="1"/>
</dbReference>
<evidence type="ECO:0000313" key="7">
    <source>
        <dbReference type="Proteomes" id="UP000462152"/>
    </source>
</evidence>
<comment type="similarity">
    <text evidence="1">Belongs to the ABC transporter superfamily.</text>
</comment>
<proteinExistence type="inferred from homology"/>
<dbReference type="PANTHER" id="PTHR42734:SF5">
    <property type="entry name" value="IRON TRANSPORT SYSTEM ATP-BINDING PROTEIN HI_0361-RELATED"/>
    <property type="match status" value="1"/>
</dbReference>
<dbReference type="CDD" id="cd03235">
    <property type="entry name" value="ABC_Metallic_Cations"/>
    <property type="match status" value="1"/>
</dbReference>
<keyword evidence="7" id="KW-1185">Reference proteome</keyword>
<dbReference type="SUPFAM" id="SSF52540">
    <property type="entry name" value="P-loop containing nucleoside triphosphate hydrolases"/>
    <property type="match status" value="1"/>
</dbReference>
<dbReference type="OrthoDB" id="5296765at2"/>
<dbReference type="InterPro" id="IPR003439">
    <property type="entry name" value="ABC_transporter-like_ATP-bd"/>
</dbReference>
<dbReference type="GO" id="GO:0005524">
    <property type="term" value="F:ATP binding"/>
    <property type="evidence" value="ECO:0007669"/>
    <property type="project" value="UniProtKB-KW"/>
</dbReference>
<dbReference type="PROSITE" id="PS50893">
    <property type="entry name" value="ABC_TRANSPORTER_2"/>
    <property type="match status" value="1"/>
</dbReference>
<sequence>MTAPRLSVDDLTVRLAGRHIITHLDWTVRSGEFVALIGPNGVGKTTLLRSILGLIPRAGGNITVDGEHASRVRGVLGYVPQKHHFAWDFPLTVEDAVMSGRTRSMGWLRRPRVADWRRVNQAIERADLGRLRRRPIGELSGGQRQRVLLARVLANEPKVLLLDEPFTGVDVPTQDMLVELYRQLAADGLGIVMSTHDVLGALDGCSRICGLRGRIALDVDPADVGPEYLNAWLRGREDSVPRQAAETTKARPE</sequence>
<dbReference type="InterPro" id="IPR050153">
    <property type="entry name" value="Metal_Ion_Import_ABC"/>
</dbReference>
<keyword evidence="4 6" id="KW-0067">ATP-binding</keyword>
<protein>
    <submittedName>
        <fullName evidence="6">Anchored repeat-type ABC transporter ATP-binding subunit</fullName>
    </submittedName>
</protein>
<dbReference type="InterPro" id="IPR017871">
    <property type="entry name" value="ABC_transporter-like_CS"/>
</dbReference>
<evidence type="ECO:0000313" key="6">
    <source>
        <dbReference type="EMBL" id="MUN55250.1"/>
    </source>
</evidence>
<dbReference type="Pfam" id="PF00005">
    <property type="entry name" value="ABC_tran"/>
    <property type="match status" value="1"/>
</dbReference>
<dbReference type="Gene3D" id="3.40.50.300">
    <property type="entry name" value="P-loop containing nucleotide triphosphate hydrolases"/>
    <property type="match status" value="1"/>
</dbReference>
<reference evidence="6 7" key="1">
    <citation type="submission" date="2019-12" db="EMBL/GenBank/DDBJ databases">
        <authorList>
            <person name="Li J."/>
            <person name="Shi Y."/>
            <person name="Xu G."/>
            <person name="Xiao D."/>
            <person name="Ran X."/>
        </authorList>
    </citation>
    <scope>NUCLEOTIDE SEQUENCE [LARGE SCALE GENOMIC DNA]</scope>
    <source>
        <strain evidence="6 7">JCM 15915</strain>
    </source>
</reference>
<dbReference type="EMBL" id="WOGT01000004">
    <property type="protein sequence ID" value="MUN55250.1"/>
    <property type="molecule type" value="Genomic_DNA"/>
</dbReference>
<feature type="domain" description="ABC transporter" evidence="5">
    <location>
        <begin position="6"/>
        <end position="237"/>
    </location>
</feature>
<dbReference type="NCBIfam" id="TIGR03771">
    <property type="entry name" value="anch_rpt_ABC"/>
    <property type="match status" value="1"/>
</dbReference>
<accession>A0A7K1LJG7</accession>
<evidence type="ECO:0000256" key="1">
    <source>
        <dbReference type="ARBA" id="ARBA00005417"/>
    </source>
</evidence>
<keyword evidence="2" id="KW-0813">Transport</keyword>
<dbReference type="PROSITE" id="PS00211">
    <property type="entry name" value="ABC_TRANSPORTER_1"/>
    <property type="match status" value="1"/>
</dbReference>
<organism evidence="6 7">
    <name type="scientific">Rothia koreensis</name>
    <dbReference type="NCBI Taxonomy" id="592378"/>
    <lineage>
        <taxon>Bacteria</taxon>
        <taxon>Bacillati</taxon>
        <taxon>Actinomycetota</taxon>
        <taxon>Actinomycetes</taxon>
        <taxon>Micrococcales</taxon>
        <taxon>Micrococcaceae</taxon>
        <taxon>Rothia</taxon>
    </lineage>
</organism>
<evidence type="ECO:0000259" key="5">
    <source>
        <dbReference type="PROSITE" id="PS50893"/>
    </source>
</evidence>
<dbReference type="InterPro" id="IPR022508">
    <property type="entry name" value="ABC_trspt_anch-rpt_ATP-bd"/>
</dbReference>
<dbReference type="Proteomes" id="UP000462152">
    <property type="component" value="Unassembled WGS sequence"/>
</dbReference>
<dbReference type="SMART" id="SM00382">
    <property type="entry name" value="AAA"/>
    <property type="match status" value="1"/>
</dbReference>
<name>A0A7K1LJG7_9MICC</name>
<dbReference type="RefSeq" id="WP_129316039.1">
    <property type="nucleotide sequence ID" value="NZ_NOIQ01000016.1"/>
</dbReference>
<dbReference type="InterPro" id="IPR027417">
    <property type="entry name" value="P-loop_NTPase"/>
</dbReference>
<comment type="caution">
    <text evidence="6">The sequence shown here is derived from an EMBL/GenBank/DDBJ whole genome shotgun (WGS) entry which is preliminary data.</text>
</comment>